<proteinExistence type="predicted"/>
<gene>
    <name evidence="1" type="ORF">S03H2_29704</name>
</gene>
<organism evidence="1">
    <name type="scientific">marine sediment metagenome</name>
    <dbReference type="NCBI Taxonomy" id="412755"/>
    <lineage>
        <taxon>unclassified sequences</taxon>
        <taxon>metagenomes</taxon>
        <taxon>ecological metagenomes</taxon>
    </lineage>
</organism>
<comment type="caution">
    <text evidence="1">The sequence shown here is derived from an EMBL/GenBank/DDBJ whole genome shotgun (WGS) entry which is preliminary data.</text>
</comment>
<reference evidence="1" key="1">
    <citation type="journal article" date="2014" name="Front. Microbiol.">
        <title>High frequency of phylogenetically diverse reductive dehalogenase-homologous genes in deep subseafloor sedimentary metagenomes.</title>
        <authorList>
            <person name="Kawai M."/>
            <person name="Futagami T."/>
            <person name="Toyoda A."/>
            <person name="Takaki Y."/>
            <person name="Nishi S."/>
            <person name="Hori S."/>
            <person name="Arai W."/>
            <person name="Tsubouchi T."/>
            <person name="Morono Y."/>
            <person name="Uchiyama I."/>
            <person name="Ito T."/>
            <person name="Fujiyama A."/>
            <person name="Inagaki F."/>
            <person name="Takami H."/>
        </authorList>
    </citation>
    <scope>NUCLEOTIDE SEQUENCE</scope>
    <source>
        <strain evidence="1">Expedition CK06-06</strain>
    </source>
</reference>
<evidence type="ECO:0000313" key="1">
    <source>
        <dbReference type="EMBL" id="GAH50593.1"/>
    </source>
</evidence>
<sequence length="30" mass="3601">MRLSSLLFNISDIFLTYDDRSWTKKLLPKV</sequence>
<dbReference type="EMBL" id="BARU01017940">
    <property type="protein sequence ID" value="GAH50593.1"/>
    <property type="molecule type" value="Genomic_DNA"/>
</dbReference>
<dbReference type="AlphaFoldDB" id="X1HZ72"/>
<feature type="non-terminal residue" evidence="1">
    <location>
        <position position="30"/>
    </location>
</feature>
<protein>
    <submittedName>
        <fullName evidence="1">Uncharacterized protein</fullName>
    </submittedName>
</protein>
<name>X1HZ72_9ZZZZ</name>
<accession>X1HZ72</accession>